<name>A0A1U7LJG6_NEOID</name>
<dbReference type="EMBL" id="LXFE01002715">
    <property type="protein sequence ID" value="OLL22806.1"/>
    <property type="molecule type" value="Genomic_DNA"/>
</dbReference>
<sequence length="77" mass="8418">MSWMTSGTIPSLTKLWATEEELAVKRGIGWAIARSLGGGARSGTYVIIAGSEHLEMTSTTLIISVFSENIFVYEKHK</sequence>
<accession>A0A1U7LJG6</accession>
<gene>
    <name evidence="1" type="ORF">NEOLI_003157</name>
</gene>
<protein>
    <submittedName>
        <fullName evidence="1">Uncharacterized protein</fullName>
    </submittedName>
</protein>
<dbReference type="Proteomes" id="UP000186594">
    <property type="component" value="Unassembled WGS sequence"/>
</dbReference>
<reference evidence="1 2" key="1">
    <citation type="submission" date="2016-04" db="EMBL/GenBank/DDBJ databases">
        <title>Evolutionary innovation and constraint leading to complex multicellularity in the Ascomycota.</title>
        <authorList>
            <person name="Cisse O."/>
            <person name="Nguyen A."/>
            <person name="Hewitt D.A."/>
            <person name="Jedd G."/>
            <person name="Stajich J.E."/>
        </authorList>
    </citation>
    <scope>NUCLEOTIDE SEQUENCE [LARGE SCALE GENOMIC DNA]</scope>
    <source>
        <strain evidence="1 2">DAH-3</strain>
    </source>
</reference>
<dbReference type="AlphaFoldDB" id="A0A1U7LJG6"/>
<proteinExistence type="predicted"/>
<comment type="caution">
    <text evidence="1">The sequence shown here is derived from an EMBL/GenBank/DDBJ whole genome shotgun (WGS) entry which is preliminary data.</text>
</comment>
<evidence type="ECO:0000313" key="2">
    <source>
        <dbReference type="Proteomes" id="UP000186594"/>
    </source>
</evidence>
<organism evidence="1 2">
    <name type="scientific">Neolecta irregularis (strain DAH-3)</name>
    <dbReference type="NCBI Taxonomy" id="1198029"/>
    <lineage>
        <taxon>Eukaryota</taxon>
        <taxon>Fungi</taxon>
        <taxon>Dikarya</taxon>
        <taxon>Ascomycota</taxon>
        <taxon>Taphrinomycotina</taxon>
        <taxon>Neolectales</taxon>
        <taxon>Neolectaceae</taxon>
        <taxon>Neolecta</taxon>
    </lineage>
</organism>
<evidence type="ECO:0000313" key="1">
    <source>
        <dbReference type="EMBL" id="OLL22806.1"/>
    </source>
</evidence>
<keyword evidence="2" id="KW-1185">Reference proteome</keyword>